<protein>
    <submittedName>
        <fullName evidence="1">Jg28014 protein</fullName>
    </submittedName>
</protein>
<comment type="caution">
    <text evidence="1">The sequence shown here is derived from an EMBL/GenBank/DDBJ whole genome shotgun (WGS) entry which is preliminary data.</text>
</comment>
<dbReference type="EMBL" id="CAKXAJ010024546">
    <property type="protein sequence ID" value="CAH2228969.1"/>
    <property type="molecule type" value="Genomic_DNA"/>
</dbReference>
<dbReference type="AlphaFoldDB" id="A0A8S4R2H8"/>
<evidence type="ECO:0000313" key="2">
    <source>
        <dbReference type="Proteomes" id="UP000838756"/>
    </source>
</evidence>
<proteinExistence type="predicted"/>
<accession>A0A8S4R2H8</accession>
<name>A0A8S4R2H8_9NEOP</name>
<organism evidence="1 2">
    <name type="scientific">Pararge aegeria aegeria</name>
    <dbReference type="NCBI Taxonomy" id="348720"/>
    <lineage>
        <taxon>Eukaryota</taxon>
        <taxon>Metazoa</taxon>
        <taxon>Ecdysozoa</taxon>
        <taxon>Arthropoda</taxon>
        <taxon>Hexapoda</taxon>
        <taxon>Insecta</taxon>
        <taxon>Pterygota</taxon>
        <taxon>Neoptera</taxon>
        <taxon>Endopterygota</taxon>
        <taxon>Lepidoptera</taxon>
        <taxon>Glossata</taxon>
        <taxon>Ditrysia</taxon>
        <taxon>Papilionoidea</taxon>
        <taxon>Nymphalidae</taxon>
        <taxon>Satyrinae</taxon>
        <taxon>Satyrini</taxon>
        <taxon>Parargina</taxon>
        <taxon>Pararge</taxon>
    </lineage>
</organism>
<dbReference type="Proteomes" id="UP000838756">
    <property type="component" value="Unassembled WGS sequence"/>
</dbReference>
<reference evidence="1" key="1">
    <citation type="submission" date="2022-03" db="EMBL/GenBank/DDBJ databases">
        <authorList>
            <person name="Lindestad O."/>
        </authorList>
    </citation>
    <scope>NUCLEOTIDE SEQUENCE</scope>
</reference>
<evidence type="ECO:0000313" key="1">
    <source>
        <dbReference type="EMBL" id="CAH2228969.1"/>
    </source>
</evidence>
<keyword evidence="2" id="KW-1185">Reference proteome</keyword>
<gene>
    <name evidence="1" type="primary">jg28014</name>
    <name evidence="1" type="ORF">PAEG_LOCUS8469</name>
</gene>
<sequence length="120" mass="13423">MKLRSRSRTNTWYRLNSGTGEYVSYRFGSRIGFANDIASTPVRSKSTVDNNFFIDRSQRIARSSLVIFRSPAPPPQVVGRATSASQGRDVRAPASVASARTSLEQLLRECFHPIGDEFMH</sequence>